<evidence type="ECO:0000259" key="4">
    <source>
        <dbReference type="PROSITE" id="PS50943"/>
    </source>
</evidence>
<keyword evidence="6" id="KW-1185">Reference proteome</keyword>
<dbReference type="OrthoDB" id="3831186at2"/>
<keyword evidence="2" id="KW-0238">DNA-binding</keyword>
<evidence type="ECO:0000313" key="6">
    <source>
        <dbReference type="Proteomes" id="UP000294616"/>
    </source>
</evidence>
<dbReference type="PROSITE" id="PS50943">
    <property type="entry name" value="HTH_CROC1"/>
    <property type="match status" value="1"/>
</dbReference>
<dbReference type="InterPro" id="IPR039418">
    <property type="entry name" value="LexA-like"/>
</dbReference>
<dbReference type="PANTHER" id="PTHR40661:SF1">
    <property type="entry name" value="HTH CRO_C1-TYPE DOMAIN-CONTAINING PROTEIN"/>
    <property type="match status" value="1"/>
</dbReference>
<name>A0A4R1M6Y1_9SPHI</name>
<dbReference type="SMART" id="SM00530">
    <property type="entry name" value="HTH_XRE"/>
    <property type="match status" value="1"/>
</dbReference>
<dbReference type="CDD" id="cd00093">
    <property type="entry name" value="HTH_XRE"/>
    <property type="match status" value="1"/>
</dbReference>
<protein>
    <submittedName>
        <fullName evidence="5">Helix-turn-helix protein</fullName>
    </submittedName>
</protein>
<evidence type="ECO:0000256" key="1">
    <source>
        <dbReference type="ARBA" id="ARBA00023015"/>
    </source>
</evidence>
<dbReference type="GO" id="GO:0003677">
    <property type="term" value="F:DNA binding"/>
    <property type="evidence" value="ECO:0007669"/>
    <property type="project" value="UniProtKB-KW"/>
</dbReference>
<keyword evidence="1" id="KW-0805">Transcription regulation</keyword>
<keyword evidence="3" id="KW-0804">Transcription</keyword>
<dbReference type="EMBL" id="SMGO01000001">
    <property type="protein sequence ID" value="TCK85433.1"/>
    <property type="molecule type" value="Genomic_DNA"/>
</dbReference>
<dbReference type="SUPFAM" id="SSF47413">
    <property type="entry name" value="lambda repressor-like DNA-binding domains"/>
    <property type="match status" value="1"/>
</dbReference>
<evidence type="ECO:0000256" key="3">
    <source>
        <dbReference type="ARBA" id="ARBA00023163"/>
    </source>
</evidence>
<evidence type="ECO:0000313" key="5">
    <source>
        <dbReference type="EMBL" id="TCK85433.1"/>
    </source>
</evidence>
<dbReference type="AlphaFoldDB" id="A0A4R1M6Y1"/>
<dbReference type="SUPFAM" id="SSF51306">
    <property type="entry name" value="LexA/Signal peptidase"/>
    <property type="match status" value="1"/>
</dbReference>
<proteinExistence type="predicted"/>
<dbReference type="RefSeq" id="WP_132221628.1">
    <property type="nucleotide sequence ID" value="NZ_SMGO01000001.1"/>
</dbReference>
<sequence length="256" mass="29452">MSNIAPNLRYLRRKKGLTQQKFADLIGIKRSLVGAYEEYRAEPKYDLLKKMATFFNLSMDELAQDLIDDEWKPKTVRDSSSLRILSITVDKKNKENIELVPQKASAGYLNGYADPEFVKELPRFSLPLFKDGTFRAFELKGDSMLPLDTGTIIIAEYVEHWNDIKVGKTYVVVSKSEGIVYKRLGNKANNEKGLKIYSDNKSYPPYWIELDDILEIWQAKAYLSTDFPEAQNGPTIDDISNMMLDMQKKLSDLKKR</sequence>
<dbReference type="InterPro" id="IPR036286">
    <property type="entry name" value="LexA/Signal_pep-like_sf"/>
</dbReference>
<gene>
    <name evidence="5" type="ORF">C8N28_0740</name>
</gene>
<dbReference type="Gene3D" id="1.10.260.40">
    <property type="entry name" value="lambda repressor-like DNA-binding domains"/>
    <property type="match status" value="1"/>
</dbReference>
<feature type="domain" description="HTH cro/C1-type" evidence="4">
    <location>
        <begin position="8"/>
        <end position="62"/>
    </location>
</feature>
<dbReference type="InterPro" id="IPR001387">
    <property type="entry name" value="Cro/C1-type_HTH"/>
</dbReference>
<dbReference type="Pfam" id="PF01381">
    <property type="entry name" value="HTH_3"/>
    <property type="match status" value="1"/>
</dbReference>
<accession>A0A4R1M6Y1</accession>
<dbReference type="CDD" id="cd06529">
    <property type="entry name" value="S24_LexA-like"/>
    <property type="match status" value="1"/>
</dbReference>
<organism evidence="5 6">
    <name type="scientific">Albibacterium bauzanense</name>
    <dbReference type="NCBI Taxonomy" id="653929"/>
    <lineage>
        <taxon>Bacteria</taxon>
        <taxon>Pseudomonadati</taxon>
        <taxon>Bacteroidota</taxon>
        <taxon>Sphingobacteriia</taxon>
        <taxon>Sphingobacteriales</taxon>
        <taxon>Sphingobacteriaceae</taxon>
        <taxon>Albibacterium</taxon>
    </lineage>
</organism>
<dbReference type="Proteomes" id="UP000294616">
    <property type="component" value="Unassembled WGS sequence"/>
</dbReference>
<dbReference type="InterPro" id="IPR010982">
    <property type="entry name" value="Lambda_DNA-bd_dom_sf"/>
</dbReference>
<dbReference type="Gene3D" id="2.10.109.10">
    <property type="entry name" value="Umud Fragment, subunit A"/>
    <property type="match status" value="1"/>
</dbReference>
<reference evidence="5 6" key="1">
    <citation type="submission" date="2019-03" db="EMBL/GenBank/DDBJ databases">
        <title>Genomic Encyclopedia of Archaeal and Bacterial Type Strains, Phase II (KMG-II): from individual species to whole genera.</title>
        <authorList>
            <person name="Goeker M."/>
        </authorList>
    </citation>
    <scope>NUCLEOTIDE SEQUENCE [LARGE SCALE GENOMIC DNA]</scope>
    <source>
        <strain evidence="5 6">DSM 22554</strain>
    </source>
</reference>
<evidence type="ECO:0000256" key="2">
    <source>
        <dbReference type="ARBA" id="ARBA00023125"/>
    </source>
</evidence>
<dbReference type="PANTHER" id="PTHR40661">
    <property type="match status" value="1"/>
</dbReference>
<comment type="caution">
    <text evidence="5">The sequence shown here is derived from an EMBL/GenBank/DDBJ whole genome shotgun (WGS) entry which is preliminary data.</text>
</comment>